<gene>
    <name evidence="2" type="ORF">SDC9_150120</name>
</gene>
<name>A0A645EP27_9ZZZZ</name>
<reference evidence="2" key="1">
    <citation type="submission" date="2019-08" db="EMBL/GenBank/DDBJ databases">
        <authorList>
            <person name="Kucharzyk K."/>
            <person name="Murdoch R.W."/>
            <person name="Higgins S."/>
            <person name="Loffler F."/>
        </authorList>
    </citation>
    <scope>NUCLEOTIDE SEQUENCE</scope>
</reference>
<dbReference type="SMART" id="SM00563">
    <property type="entry name" value="PlsC"/>
    <property type="match status" value="1"/>
</dbReference>
<dbReference type="AlphaFoldDB" id="A0A645EP27"/>
<evidence type="ECO:0000313" key="2">
    <source>
        <dbReference type="EMBL" id="MPN02899.1"/>
    </source>
</evidence>
<organism evidence="2">
    <name type="scientific">bioreactor metagenome</name>
    <dbReference type="NCBI Taxonomy" id="1076179"/>
    <lineage>
        <taxon>unclassified sequences</taxon>
        <taxon>metagenomes</taxon>
        <taxon>ecological metagenomes</taxon>
    </lineage>
</organism>
<feature type="domain" description="Phospholipid/glycerol acyltransferase" evidence="1">
    <location>
        <begin position="44"/>
        <end position="163"/>
    </location>
</feature>
<dbReference type="EMBL" id="VSSQ01048855">
    <property type="protein sequence ID" value="MPN02899.1"/>
    <property type="molecule type" value="Genomic_DNA"/>
</dbReference>
<comment type="caution">
    <text evidence="2">The sequence shown here is derived from an EMBL/GenBank/DDBJ whole genome shotgun (WGS) entry which is preliminary data.</text>
</comment>
<accession>A0A645EP27</accession>
<dbReference type="SUPFAM" id="SSF69593">
    <property type="entry name" value="Glycerol-3-phosphate (1)-acyltransferase"/>
    <property type="match status" value="1"/>
</dbReference>
<protein>
    <recommendedName>
        <fullName evidence="1">Phospholipid/glycerol acyltransferase domain-containing protein</fullName>
    </recommendedName>
</protein>
<dbReference type="InterPro" id="IPR002123">
    <property type="entry name" value="Plipid/glycerol_acylTrfase"/>
</dbReference>
<dbReference type="Pfam" id="PF01553">
    <property type="entry name" value="Acyltransferase"/>
    <property type="match status" value="1"/>
</dbReference>
<dbReference type="GO" id="GO:0016746">
    <property type="term" value="F:acyltransferase activity"/>
    <property type="evidence" value="ECO:0007669"/>
    <property type="project" value="InterPro"/>
</dbReference>
<sequence>MSMIKARHQLFVYSFFKMYTLAKMKTNFNSVKLNGTVDVADHSVLLIANHIGWWDGFWALYLSMRIFQKKYHFMMLEKELRKRWLFSLSGGFSIAQGAKSVIESLNYSAELLKDKTNLVLMFPQGKLHSMHDDNFRFQKGVERILSKTQNTKVVFLASIIDYFEHPKPDVNFYIKEYNSEHQSFTDIESAYRKFYKNSVEHQKQIIL</sequence>
<proteinExistence type="predicted"/>
<evidence type="ECO:0000259" key="1">
    <source>
        <dbReference type="SMART" id="SM00563"/>
    </source>
</evidence>